<evidence type="ECO:0000313" key="4">
    <source>
        <dbReference type="EMBL" id="CAK9252084.1"/>
    </source>
</evidence>
<comment type="caution">
    <text evidence="4">The sequence shown here is derived from an EMBL/GenBank/DDBJ whole genome shotgun (WGS) entry which is preliminary data.</text>
</comment>
<protein>
    <submittedName>
        <fullName evidence="4">Uncharacterized protein</fullName>
    </submittedName>
</protein>
<proteinExistence type="predicted"/>
<keyword evidence="5" id="KW-1185">Reference proteome</keyword>
<dbReference type="PANTHER" id="PTHR18962">
    <property type="entry name" value="COILED-COIL DOMAIN-CONTAINING PROTEIN 39"/>
    <property type="match status" value="1"/>
</dbReference>
<feature type="compositionally biased region" description="Polar residues" evidence="3">
    <location>
        <begin position="1"/>
        <end position="12"/>
    </location>
</feature>
<feature type="compositionally biased region" description="Acidic residues" evidence="3">
    <location>
        <begin position="22"/>
        <end position="35"/>
    </location>
</feature>
<evidence type="ECO:0000256" key="2">
    <source>
        <dbReference type="SAM" id="Coils"/>
    </source>
</evidence>
<evidence type="ECO:0000313" key="5">
    <source>
        <dbReference type="Proteomes" id="UP001497444"/>
    </source>
</evidence>
<name>A0ABP0VCF4_9BRYO</name>
<accession>A0ABP0VCF4</accession>
<evidence type="ECO:0000256" key="3">
    <source>
        <dbReference type="SAM" id="MobiDB-lite"/>
    </source>
</evidence>
<organism evidence="4 5">
    <name type="scientific">Sphagnum jensenii</name>
    <dbReference type="NCBI Taxonomy" id="128206"/>
    <lineage>
        <taxon>Eukaryota</taxon>
        <taxon>Viridiplantae</taxon>
        <taxon>Streptophyta</taxon>
        <taxon>Embryophyta</taxon>
        <taxon>Bryophyta</taxon>
        <taxon>Sphagnophytina</taxon>
        <taxon>Sphagnopsida</taxon>
        <taxon>Sphagnales</taxon>
        <taxon>Sphagnaceae</taxon>
        <taxon>Sphagnum</taxon>
    </lineage>
</organism>
<dbReference type="EMBL" id="CAXAQS010000550">
    <property type="protein sequence ID" value="CAK9252084.1"/>
    <property type="molecule type" value="Genomic_DNA"/>
</dbReference>
<dbReference type="PANTHER" id="PTHR18962:SF0">
    <property type="entry name" value="COILED-COIL DOMAIN-CONTAINING PROTEIN 39"/>
    <property type="match status" value="1"/>
</dbReference>
<gene>
    <name evidence="4" type="ORF">CSSPJE1EN1_LOCUS27462</name>
</gene>
<feature type="region of interest" description="Disordered" evidence="3">
    <location>
        <begin position="286"/>
        <end position="317"/>
    </location>
</feature>
<feature type="region of interest" description="Disordered" evidence="3">
    <location>
        <begin position="150"/>
        <end position="178"/>
    </location>
</feature>
<feature type="coiled-coil region" evidence="2">
    <location>
        <begin position="393"/>
        <end position="448"/>
    </location>
</feature>
<dbReference type="Proteomes" id="UP001497444">
    <property type="component" value="Unassembled WGS sequence"/>
</dbReference>
<sequence length="472" mass="53466">MASRQTTNQSEDPPTHPRGLWGDEEEEEEEPQIEDEVARATTSRGIGAARLQEPSEQDDSWESQLVAMSNAPPTRGVGRPRSEVERLEELRREGRNVLEMVAITDEGDNEWADIENWEGETRGPTPPPMEGVVAPSLYFQEEVARTFDLGEGEEKEESLRKNSAEAAASSSRGVGRPRHEVERLELLRQAGINVPEVVVASKYGETWAETRSWDGGAQEQAAYELQRPVREGMLSPHAQATDVFAETYNWGEEEYVNPQIEWEEAATRGKAQRGIGFPISPSIRMQHERRHSISTKLESEQQRQTTTRGQDDDNSWAITLPQGDAVRRGDAVQEWATVLAPTGIIPILEHGELSDHEKASNATTPSSFDSKKEFKIVKEISLRFLPAFANEENRAFNFQVQEAERALKDVEDATEEQNDRTMVMEDHMKRVQEEIAATQMRVEAKRQEILAEQHLKTMCEFQVQRTKVFFLN</sequence>
<keyword evidence="1 2" id="KW-0175">Coiled coil</keyword>
<reference evidence="4" key="1">
    <citation type="submission" date="2024-02" db="EMBL/GenBank/DDBJ databases">
        <authorList>
            <consortium name="ELIXIR-Norway"/>
            <consortium name="Elixir Norway"/>
        </authorList>
    </citation>
    <scope>NUCLEOTIDE SEQUENCE</scope>
</reference>
<dbReference type="InterPro" id="IPR033290">
    <property type="entry name" value="CCDC39"/>
</dbReference>
<evidence type="ECO:0000256" key="1">
    <source>
        <dbReference type="ARBA" id="ARBA00023054"/>
    </source>
</evidence>
<feature type="region of interest" description="Disordered" evidence="3">
    <location>
        <begin position="1"/>
        <end position="84"/>
    </location>
</feature>